<dbReference type="SUPFAM" id="SSF55874">
    <property type="entry name" value="ATPase domain of HSP90 chaperone/DNA topoisomerase II/histidine kinase"/>
    <property type="match status" value="1"/>
</dbReference>
<proteinExistence type="predicted"/>
<gene>
    <name evidence="2" type="ORF">DFR49_2955</name>
</gene>
<feature type="domain" description="Histidine kinase/HSP90-like ATPase" evidence="1">
    <location>
        <begin position="184"/>
        <end position="293"/>
    </location>
</feature>
<comment type="caution">
    <text evidence="2">The sequence shown here is derived from an EMBL/GenBank/DDBJ whole genome shotgun (WGS) entry which is preliminary data.</text>
</comment>
<organism evidence="2 3">
    <name type="scientific">Hephaestia caeni</name>
    <dbReference type="NCBI Taxonomy" id="645617"/>
    <lineage>
        <taxon>Bacteria</taxon>
        <taxon>Pseudomonadati</taxon>
        <taxon>Pseudomonadota</taxon>
        <taxon>Alphaproteobacteria</taxon>
        <taxon>Sphingomonadales</taxon>
        <taxon>Sphingomonadaceae</taxon>
        <taxon>Hephaestia</taxon>
    </lineage>
</organism>
<dbReference type="Pfam" id="PF02518">
    <property type="entry name" value="HATPase_c"/>
    <property type="match status" value="1"/>
</dbReference>
<name>A0A397NHU5_9SPHN</name>
<reference evidence="2 3" key="1">
    <citation type="submission" date="2018-08" db="EMBL/GenBank/DDBJ databases">
        <title>Genomic Encyclopedia of Type Strains, Phase IV (KMG-IV): sequencing the most valuable type-strain genomes for metagenomic binning, comparative biology and taxonomic classification.</title>
        <authorList>
            <person name="Goeker M."/>
        </authorList>
    </citation>
    <scope>NUCLEOTIDE SEQUENCE [LARGE SCALE GENOMIC DNA]</scope>
    <source>
        <strain evidence="2 3">DSM 25527</strain>
    </source>
</reference>
<dbReference type="RefSeq" id="WP_119036459.1">
    <property type="nucleotide sequence ID" value="NZ_QXDC01000004.1"/>
</dbReference>
<evidence type="ECO:0000259" key="1">
    <source>
        <dbReference type="SMART" id="SM00387"/>
    </source>
</evidence>
<dbReference type="InterPro" id="IPR003594">
    <property type="entry name" value="HATPase_dom"/>
</dbReference>
<evidence type="ECO:0000313" key="2">
    <source>
        <dbReference type="EMBL" id="RIA37080.1"/>
    </source>
</evidence>
<dbReference type="Gene3D" id="3.30.565.10">
    <property type="entry name" value="Histidine kinase-like ATPase, C-terminal domain"/>
    <property type="match status" value="1"/>
</dbReference>
<dbReference type="GO" id="GO:0016301">
    <property type="term" value="F:kinase activity"/>
    <property type="evidence" value="ECO:0007669"/>
    <property type="project" value="UniProtKB-KW"/>
</dbReference>
<dbReference type="EMBL" id="QXDC01000004">
    <property type="protein sequence ID" value="RIA37080.1"/>
    <property type="molecule type" value="Genomic_DNA"/>
</dbReference>
<dbReference type="InterPro" id="IPR036890">
    <property type="entry name" value="HATPase_C_sf"/>
</dbReference>
<protein>
    <submittedName>
        <fullName evidence="2">Signal transduction histidine kinase</fullName>
    </submittedName>
</protein>
<dbReference type="SMART" id="SM00387">
    <property type="entry name" value="HATPase_c"/>
    <property type="match status" value="1"/>
</dbReference>
<keyword evidence="3" id="KW-1185">Reference proteome</keyword>
<accession>A0A397NHU5</accession>
<keyword evidence="2" id="KW-0418">Kinase</keyword>
<dbReference type="AlphaFoldDB" id="A0A397NHU5"/>
<keyword evidence="2" id="KW-0808">Transferase</keyword>
<sequence length="298" mass="32219">MLREEALAALTSREADERLKAARFFAMNAVGGDRRKLRAALNKETVPWIKRALERSLSRAVPIAEAVPRLGVYADPPVRVLAELRAAAIDEVASTIIHELATLVGRLRIRAPVEVNEYPESDTRTLVDSLAGLLAGIRNLKTAVAQPDYAETDLATECRETCAIFAEAADAFRFGGPSPFLAEIDSGLFKLALTNVVRNAVESISAAAEAEALITLNWGRAGHEVWVAVIDNGPGFDRDPSSLVDFGKSTKEEHIGFGLATAKQAMQAMEGDVYPSNAAEGGARVELRWFGTHENPVR</sequence>
<dbReference type="Proteomes" id="UP000266568">
    <property type="component" value="Unassembled WGS sequence"/>
</dbReference>
<dbReference type="OrthoDB" id="9785252at2"/>
<evidence type="ECO:0000313" key="3">
    <source>
        <dbReference type="Proteomes" id="UP000266568"/>
    </source>
</evidence>